<dbReference type="InterPro" id="IPR032807">
    <property type="entry name" value="GNVR"/>
</dbReference>
<comment type="similarity">
    <text evidence="3">Belongs to the etk/wzc family.</text>
</comment>
<evidence type="ECO:0000256" key="3">
    <source>
        <dbReference type="ARBA" id="ARBA00008883"/>
    </source>
</evidence>
<protein>
    <recommendedName>
        <fullName evidence="4">non-specific protein-tyrosine kinase</fullName>
        <ecNumber evidence="4">2.7.10.2</ecNumber>
    </recommendedName>
</protein>
<keyword evidence="9" id="KW-0547">Nucleotide-binding</keyword>
<evidence type="ECO:0000256" key="8">
    <source>
        <dbReference type="ARBA" id="ARBA00022692"/>
    </source>
</evidence>
<keyword evidence="11" id="KW-0067">ATP-binding</keyword>
<keyword evidence="5" id="KW-1003">Cell membrane</keyword>
<dbReference type="NCBIfam" id="TIGR01005">
    <property type="entry name" value="eps_transp_fam"/>
    <property type="match status" value="1"/>
</dbReference>
<dbReference type="AlphaFoldDB" id="A0A376AHI4"/>
<dbReference type="InterPro" id="IPR005702">
    <property type="entry name" value="Wzc-like_C"/>
</dbReference>
<evidence type="ECO:0000256" key="6">
    <source>
        <dbReference type="ARBA" id="ARBA00022519"/>
    </source>
</evidence>
<dbReference type="NCBIfam" id="TIGR01007">
    <property type="entry name" value="eps_fam"/>
    <property type="match status" value="1"/>
</dbReference>
<dbReference type="InterPro" id="IPR050445">
    <property type="entry name" value="Bact_polysacc_biosynth/exp"/>
</dbReference>
<evidence type="ECO:0000256" key="13">
    <source>
        <dbReference type="ARBA" id="ARBA00023136"/>
    </source>
</evidence>
<dbReference type="Proteomes" id="UP000254764">
    <property type="component" value="Unassembled WGS sequence"/>
</dbReference>
<dbReference type="InterPro" id="IPR005700">
    <property type="entry name" value="EPS_ExoP-like"/>
</dbReference>
<gene>
    <name evidence="21" type="ORF">RHIZ70_3009</name>
</gene>
<dbReference type="InterPro" id="IPR025669">
    <property type="entry name" value="AAA_dom"/>
</dbReference>
<dbReference type="OrthoDB" id="230260at2"/>
<evidence type="ECO:0000256" key="11">
    <source>
        <dbReference type="ARBA" id="ARBA00022840"/>
    </source>
</evidence>
<dbReference type="PANTHER" id="PTHR32309:SF13">
    <property type="entry name" value="FERRIC ENTEROBACTIN TRANSPORT PROTEIN FEPE"/>
    <property type="match status" value="1"/>
</dbReference>
<evidence type="ECO:0000313" key="22">
    <source>
        <dbReference type="Proteomes" id="UP000254764"/>
    </source>
</evidence>
<name>A0A376AHI4_9HYPH</name>
<comment type="catalytic activity">
    <reaction evidence="15">
        <text>L-tyrosyl-[protein] + ATP = O-phospho-L-tyrosyl-[protein] + ADP + H(+)</text>
        <dbReference type="Rhea" id="RHEA:10596"/>
        <dbReference type="Rhea" id="RHEA-COMP:10136"/>
        <dbReference type="Rhea" id="RHEA-COMP:20101"/>
        <dbReference type="ChEBI" id="CHEBI:15378"/>
        <dbReference type="ChEBI" id="CHEBI:30616"/>
        <dbReference type="ChEBI" id="CHEBI:46858"/>
        <dbReference type="ChEBI" id="CHEBI:61978"/>
        <dbReference type="ChEBI" id="CHEBI:456216"/>
        <dbReference type="EC" id="2.7.10.2"/>
    </reaction>
</comment>
<proteinExistence type="inferred from homology"/>
<feature type="domain" description="Tyrosine-protein kinase G-rich" evidence="20">
    <location>
        <begin position="399"/>
        <end position="475"/>
    </location>
</feature>
<evidence type="ECO:0000256" key="12">
    <source>
        <dbReference type="ARBA" id="ARBA00022989"/>
    </source>
</evidence>
<dbReference type="Pfam" id="PF13807">
    <property type="entry name" value="GNVR"/>
    <property type="match status" value="1"/>
</dbReference>
<keyword evidence="13 17" id="KW-0472">Membrane</keyword>
<evidence type="ECO:0000256" key="7">
    <source>
        <dbReference type="ARBA" id="ARBA00022679"/>
    </source>
</evidence>
<evidence type="ECO:0000256" key="9">
    <source>
        <dbReference type="ARBA" id="ARBA00022741"/>
    </source>
</evidence>
<dbReference type="Pfam" id="PF02706">
    <property type="entry name" value="Wzz"/>
    <property type="match status" value="1"/>
</dbReference>
<dbReference type="Gene3D" id="3.40.50.300">
    <property type="entry name" value="P-loop containing nucleotide triphosphate hydrolases"/>
    <property type="match status" value="1"/>
</dbReference>
<comment type="similarity">
    <text evidence="2">Belongs to the CpsD/CapB family.</text>
</comment>
<evidence type="ECO:0000259" key="18">
    <source>
        <dbReference type="Pfam" id="PF02706"/>
    </source>
</evidence>
<evidence type="ECO:0000313" key="21">
    <source>
        <dbReference type="EMBL" id="SSC67301.1"/>
    </source>
</evidence>
<dbReference type="GO" id="GO:0005886">
    <property type="term" value="C:plasma membrane"/>
    <property type="evidence" value="ECO:0007669"/>
    <property type="project" value="UniProtKB-SubCell"/>
</dbReference>
<keyword evidence="6" id="KW-0997">Cell inner membrane</keyword>
<dbReference type="GO" id="GO:0005524">
    <property type="term" value="F:ATP binding"/>
    <property type="evidence" value="ECO:0007669"/>
    <property type="project" value="UniProtKB-KW"/>
</dbReference>
<feature type="transmembrane region" description="Helical" evidence="17">
    <location>
        <begin position="40"/>
        <end position="63"/>
    </location>
</feature>
<sequence length="759" mass="82996">MLSPDKIAVRDADEWGSETGPEVSLDFERLIAIGRRQWRVVALSAAASVFLAIGYVLTAVPLYTADTTVLIDRSKSNIVDQLSAMGGVDADEATVLSQVELLRSDTIAGAVVTKLQLVDDPTFNAVNSTPLTAVKGAVRSVMTVWNWFSPAVETAEELERRKNAAISKLLSGLEVSRIGRTFVLKISYTSPSPRQAAAIARAVADAYLVDKLESKYDATRRASIWLQERIDELKQKAVESDLAVQKFRAENGLVTADGRLISDQQLTELNSALIVAQADVAKAQARHDRIRSIIDSGRTDAIVTDVLDSSISNDLRKKYLEASKLEAEISSRLGPNHVQAVRLRSEMREFERLMFEELGRIAESYQSEVTVAQSRLKSLQENVAAAQGASAIAGESQVQLRELERNAESYRSLYQTFLQRFQEATQQQSFPVTEARVISVANIPESPSHPRKALTLAMALLLGIGVGGAISAFREFRDRFFRTGDQIREVLGLEYLGSAPLVADGNSAAAKGGDHPRNIRRATVIASYVLDHPLSMFAETLRSTKIAIDLGANAGGAKVVGMISTLPGEGKSTVAINFAELLAMQGAKTLLIDADLRNPGATRAIGRHAEAGLLEALIDNRPIRDLLLLDPKTKLAFLPAVVTRRVPHSSELLASQAMHAIIETAKDNFDYIILDLPPLAPVVDARAIAHRVDSFVCVIEWGKTSRKAVAAALFADQAIVRKCVGVVLNKVDEEKMKLYRTYGSSEYYYSRYSSYYHED</sequence>
<evidence type="ECO:0000256" key="14">
    <source>
        <dbReference type="ARBA" id="ARBA00023137"/>
    </source>
</evidence>
<dbReference type="InterPro" id="IPR003856">
    <property type="entry name" value="LPS_length_determ_N"/>
</dbReference>
<evidence type="ECO:0000259" key="19">
    <source>
        <dbReference type="Pfam" id="PF13614"/>
    </source>
</evidence>
<evidence type="ECO:0000256" key="1">
    <source>
        <dbReference type="ARBA" id="ARBA00004429"/>
    </source>
</evidence>
<dbReference type="EMBL" id="UEYP01000003">
    <property type="protein sequence ID" value="SSC67301.1"/>
    <property type="molecule type" value="Genomic_DNA"/>
</dbReference>
<keyword evidence="14" id="KW-0829">Tyrosine-protein kinase</keyword>
<dbReference type="PANTHER" id="PTHR32309">
    <property type="entry name" value="TYROSINE-PROTEIN KINASE"/>
    <property type="match status" value="1"/>
</dbReference>
<dbReference type="Pfam" id="PF13614">
    <property type="entry name" value="AAA_31"/>
    <property type="match status" value="1"/>
</dbReference>
<dbReference type="GO" id="GO:0004715">
    <property type="term" value="F:non-membrane spanning protein tyrosine kinase activity"/>
    <property type="evidence" value="ECO:0007669"/>
    <property type="project" value="UniProtKB-EC"/>
</dbReference>
<comment type="subcellular location">
    <subcellularLocation>
        <location evidence="1">Cell inner membrane</location>
        <topology evidence="1">Multi-pass membrane protein</topology>
    </subcellularLocation>
</comment>
<dbReference type="CDD" id="cd05387">
    <property type="entry name" value="BY-kinase"/>
    <property type="match status" value="1"/>
</dbReference>
<dbReference type="STRING" id="1336235.GCA_000518785_04056"/>
<evidence type="ECO:0000256" key="15">
    <source>
        <dbReference type="ARBA" id="ARBA00051245"/>
    </source>
</evidence>
<organism evidence="21 22">
    <name type="scientific">Ciceribacter selenitireducens ATCC BAA-1503</name>
    <dbReference type="NCBI Taxonomy" id="1336235"/>
    <lineage>
        <taxon>Bacteria</taxon>
        <taxon>Pseudomonadati</taxon>
        <taxon>Pseudomonadota</taxon>
        <taxon>Alphaproteobacteria</taxon>
        <taxon>Hyphomicrobiales</taxon>
        <taxon>Rhizobiaceae</taxon>
        <taxon>Ciceribacter</taxon>
    </lineage>
</organism>
<keyword evidence="12 17" id="KW-1133">Transmembrane helix</keyword>
<keyword evidence="10" id="KW-0418">Kinase</keyword>
<keyword evidence="7" id="KW-0808">Transferase</keyword>
<feature type="domain" description="Polysaccharide chain length determinant N-terminal" evidence="18">
    <location>
        <begin position="25"/>
        <end position="115"/>
    </location>
</feature>
<keyword evidence="16" id="KW-0175">Coiled coil</keyword>
<feature type="coiled-coil region" evidence="16">
    <location>
        <begin position="230"/>
        <end position="286"/>
    </location>
</feature>
<evidence type="ECO:0000256" key="17">
    <source>
        <dbReference type="SAM" id="Phobius"/>
    </source>
</evidence>
<evidence type="ECO:0000256" key="16">
    <source>
        <dbReference type="SAM" id="Coils"/>
    </source>
</evidence>
<feature type="domain" description="AAA" evidence="19">
    <location>
        <begin position="558"/>
        <end position="701"/>
    </location>
</feature>
<keyword evidence="8 17" id="KW-0812">Transmembrane</keyword>
<evidence type="ECO:0000256" key="5">
    <source>
        <dbReference type="ARBA" id="ARBA00022475"/>
    </source>
</evidence>
<evidence type="ECO:0000256" key="10">
    <source>
        <dbReference type="ARBA" id="ARBA00022777"/>
    </source>
</evidence>
<evidence type="ECO:0000256" key="4">
    <source>
        <dbReference type="ARBA" id="ARBA00011903"/>
    </source>
</evidence>
<evidence type="ECO:0000259" key="20">
    <source>
        <dbReference type="Pfam" id="PF13807"/>
    </source>
</evidence>
<evidence type="ECO:0000256" key="2">
    <source>
        <dbReference type="ARBA" id="ARBA00007316"/>
    </source>
</evidence>
<dbReference type="EC" id="2.7.10.2" evidence="4"/>
<keyword evidence="22" id="KW-1185">Reference proteome</keyword>
<reference evidence="22" key="1">
    <citation type="submission" date="2018-07" db="EMBL/GenBank/DDBJ databases">
        <authorList>
            <person name="Peiro R."/>
            <person name="Begona"/>
            <person name="Cbmso G."/>
            <person name="Lopez M."/>
            <person name="Gonzalez S."/>
        </authorList>
    </citation>
    <scope>NUCLEOTIDE SEQUENCE [LARGE SCALE GENOMIC DNA]</scope>
</reference>
<feature type="coiled-coil region" evidence="16">
    <location>
        <begin position="362"/>
        <end position="420"/>
    </location>
</feature>
<accession>A0A376AHI4</accession>
<dbReference type="RefSeq" id="WP_115669946.1">
    <property type="nucleotide sequence ID" value="NZ_UEYP01000003.1"/>
</dbReference>
<dbReference type="SUPFAM" id="SSF52540">
    <property type="entry name" value="P-loop containing nucleoside triphosphate hydrolases"/>
    <property type="match status" value="1"/>
</dbReference>
<dbReference type="InterPro" id="IPR027417">
    <property type="entry name" value="P-loop_NTPase"/>
</dbReference>